<dbReference type="PANTHER" id="PTHR31286">
    <property type="entry name" value="GLYCINE-RICH CELL WALL STRUCTURAL PROTEIN 1.8-LIKE"/>
    <property type="match status" value="1"/>
</dbReference>
<evidence type="ECO:0000256" key="1">
    <source>
        <dbReference type="SAM" id="MobiDB-lite"/>
    </source>
</evidence>
<dbReference type="EMBL" id="BQNB010014266">
    <property type="protein sequence ID" value="GJT26110.1"/>
    <property type="molecule type" value="Genomic_DNA"/>
</dbReference>
<comment type="caution">
    <text evidence="2">The sequence shown here is derived from an EMBL/GenBank/DDBJ whole genome shotgun (WGS) entry which is preliminary data.</text>
</comment>
<dbReference type="Proteomes" id="UP001151760">
    <property type="component" value="Unassembled WGS sequence"/>
</dbReference>
<evidence type="ECO:0000313" key="3">
    <source>
        <dbReference type="Proteomes" id="UP001151760"/>
    </source>
</evidence>
<feature type="region of interest" description="Disordered" evidence="1">
    <location>
        <begin position="106"/>
        <end position="166"/>
    </location>
</feature>
<name>A0ABQ5CGC0_9ASTR</name>
<organism evidence="2 3">
    <name type="scientific">Tanacetum coccineum</name>
    <dbReference type="NCBI Taxonomy" id="301880"/>
    <lineage>
        <taxon>Eukaryota</taxon>
        <taxon>Viridiplantae</taxon>
        <taxon>Streptophyta</taxon>
        <taxon>Embryophyta</taxon>
        <taxon>Tracheophyta</taxon>
        <taxon>Spermatophyta</taxon>
        <taxon>Magnoliopsida</taxon>
        <taxon>eudicotyledons</taxon>
        <taxon>Gunneridae</taxon>
        <taxon>Pentapetalae</taxon>
        <taxon>asterids</taxon>
        <taxon>campanulids</taxon>
        <taxon>Asterales</taxon>
        <taxon>Asteraceae</taxon>
        <taxon>Asteroideae</taxon>
        <taxon>Anthemideae</taxon>
        <taxon>Anthemidinae</taxon>
        <taxon>Tanacetum</taxon>
    </lineage>
</organism>
<keyword evidence="3" id="KW-1185">Reference proteome</keyword>
<dbReference type="PANTHER" id="PTHR31286:SF99">
    <property type="entry name" value="DUF4283 DOMAIN-CONTAINING PROTEIN"/>
    <property type="match status" value="1"/>
</dbReference>
<sequence length="218" mass="24472">MLDSYTSSICIESWGRSSFARCLIEIDAKDVLKESLTMGVPLIEGTGYTIETVTIEYEWKPPRCDLCKIFGHVHDHCPKKVSSHPTVVTYNIVTSNVEKTNDEFQMVGKKKKKGKSKSTNGGQFVGPSVKQNLRYKPKAPTSAPNKGATNAGNASKSSSMLKTTGTRKVNSPRLILILPWMMRVKKMLKMYIMNRLTYFLIQKPVEVHPSRLLLVSLF</sequence>
<feature type="compositionally biased region" description="Polar residues" evidence="1">
    <location>
        <begin position="142"/>
        <end position="166"/>
    </location>
</feature>
<reference evidence="2" key="2">
    <citation type="submission" date="2022-01" db="EMBL/GenBank/DDBJ databases">
        <authorList>
            <person name="Yamashiro T."/>
            <person name="Shiraishi A."/>
            <person name="Satake H."/>
            <person name="Nakayama K."/>
        </authorList>
    </citation>
    <scope>NUCLEOTIDE SEQUENCE</scope>
</reference>
<protein>
    <recommendedName>
        <fullName evidence="4">Zinc knuckle CX2CX4HX4C</fullName>
    </recommendedName>
</protein>
<evidence type="ECO:0000313" key="2">
    <source>
        <dbReference type="EMBL" id="GJT26110.1"/>
    </source>
</evidence>
<proteinExistence type="predicted"/>
<reference evidence="2" key="1">
    <citation type="journal article" date="2022" name="Int. J. Mol. Sci.">
        <title>Draft Genome of Tanacetum Coccineum: Genomic Comparison of Closely Related Tanacetum-Family Plants.</title>
        <authorList>
            <person name="Yamashiro T."/>
            <person name="Shiraishi A."/>
            <person name="Nakayama K."/>
            <person name="Satake H."/>
        </authorList>
    </citation>
    <scope>NUCLEOTIDE SEQUENCE</scope>
</reference>
<dbReference type="InterPro" id="IPR040256">
    <property type="entry name" value="At4g02000-like"/>
</dbReference>
<accession>A0ABQ5CGC0</accession>
<gene>
    <name evidence="2" type="ORF">Tco_0906385</name>
</gene>
<evidence type="ECO:0008006" key="4">
    <source>
        <dbReference type="Google" id="ProtNLM"/>
    </source>
</evidence>